<dbReference type="NCBIfam" id="TIGR01668">
    <property type="entry name" value="YqeG_hyp_ppase"/>
    <property type="match status" value="1"/>
</dbReference>
<keyword evidence="1" id="KW-1133">Transmembrane helix</keyword>
<reference evidence="2" key="2">
    <citation type="submission" date="2021-01" db="EMBL/GenBank/DDBJ databases">
        <authorList>
            <person name="Schikora-Tamarit M.A."/>
        </authorList>
    </citation>
    <scope>NUCLEOTIDE SEQUENCE</scope>
    <source>
        <strain evidence="2">CBS6075</strain>
    </source>
</reference>
<comment type="caution">
    <text evidence="2">The sequence shown here is derived from an EMBL/GenBank/DDBJ whole genome shotgun (WGS) entry which is preliminary data.</text>
</comment>
<keyword evidence="1" id="KW-0812">Transmembrane</keyword>
<dbReference type="OrthoDB" id="198652at2759"/>
<dbReference type="Pfam" id="PF09419">
    <property type="entry name" value="PGP_phosphatase"/>
    <property type="match status" value="1"/>
</dbReference>
<dbReference type="GO" id="GO:0008962">
    <property type="term" value="F:phosphatidylglycerophosphatase activity"/>
    <property type="evidence" value="ECO:0007669"/>
    <property type="project" value="InterPro"/>
</dbReference>
<dbReference type="Proteomes" id="UP000769157">
    <property type="component" value="Unassembled WGS sequence"/>
</dbReference>
<feature type="transmembrane region" description="Helical" evidence="1">
    <location>
        <begin position="209"/>
        <end position="230"/>
    </location>
</feature>
<proteinExistence type="predicted"/>
<evidence type="ECO:0000313" key="3">
    <source>
        <dbReference type="Proteomes" id="UP000769157"/>
    </source>
</evidence>
<dbReference type="EMBL" id="JAEUBE010000414">
    <property type="protein sequence ID" value="KAH3661920.1"/>
    <property type="molecule type" value="Genomic_DNA"/>
</dbReference>
<evidence type="ECO:0000256" key="1">
    <source>
        <dbReference type="SAM" id="Phobius"/>
    </source>
</evidence>
<dbReference type="AlphaFoldDB" id="A0A9P8NY58"/>
<protein>
    <submittedName>
        <fullName evidence="2">Uncharacterized protein</fullName>
    </submittedName>
</protein>
<accession>A0A9P8NY58</accession>
<dbReference type="InterPro" id="IPR023214">
    <property type="entry name" value="HAD_sf"/>
</dbReference>
<dbReference type="Gene3D" id="3.40.50.1000">
    <property type="entry name" value="HAD superfamily/HAD-like"/>
    <property type="match status" value="1"/>
</dbReference>
<dbReference type="GeneID" id="70238063"/>
<organism evidence="2 3">
    <name type="scientific">Ogataea philodendri</name>
    <dbReference type="NCBI Taxonomy" id="1378263"/>
    <lineage>
        <taxon>Eukaryota</taxon>
        <taxon>Fungi</taxon>
        <taxon>Dikarya</taxon>
        <taxon>Ascomycota</taxon>
        <taxon>Saccharomycotina</taxon>
        <taxon>Pichiomycetes</taxon>
        <taxon>Pichiales</taxon>
        <taxon>Pichiaceae</taxon>
        <taxon>Ogataea</taxon>
    </lineage>
</organism>
<name>A0A9P8NY58_9ASCO</name>
<reference evidence="2" key="1">
    <citation type="journal article" date="2021" name="Open Biol.">
        <title>Shared evolutionary footprints suggest mitochondrial oxidative damage underlies multiple complex I losses in fungi.</title>
        <authorList>
            <person name="Schikora-Tamarit M.A."/>
            <person name="Marcet-Houben M."/>
            <person name="Nosek J."/>
            <person name="Gabaldon T."/>
        </authorList>
    </citation>
    <scope>NUCLEOTIDE SEQUENCE</scope>
    <source>
        <strain evidence="2">CBS6075</strain>
    </source>
</reference>
<dbReference type="InterPro" id="IPR027706">
    <property type="entry name" value="PGP_Pase"/>
</dbReference>
<dbReference type="InterPro" id="IPR036412">
    <property type="entry name" value="HAD-like_sf"/>
</dbReference>
<feature type="transmembrane region" description="Helical" evidence="1">
    <location>
        <begin position="281"/>
        <end position="301"/>
    </location>
</feature>
<feature type="transmembrane region" description="Helical" evidence="1">
    <location>
        <begin position="236"/>
        <end position="260"/>
    </location>
</feature>
<gene>
    <name evidence="2" type="ORF">OGAPHI_006099</name>
</gene>
<feature type="transmembrane region" description="Helical" evidence="1">
    <location>
        <begin position="332"/>
        <end position="354"/>
    </location>
</feature>
<sequence length="1011" mass="114141">MLNLSATLQFWKIVANPSLVNPSLVVPTFQHLPVLPHIRGMVLDKDNCIAEDHDDKIWPAYEEKWALLRKQYPDTLLIVSNSAGTDDDTSGQAARLQQNTGVPVLRHSTKKPGCWPEIEQWFRARGVLPHEVAVVGDRLFTDIFMANQMGAYGVWPDSLPPPMAPRTNISAFRVMLEASAGPTEIRPARIHEVANWDAIFSNPKMFSSMLIYVAFMMAQLGLSYAGFVYFEVENRPAIYSVSLLYNIFASYFFPILIASAMEENLESPFESLRREVKACQGFVLCICVQAVALALSVWSTVRIFQTDQVMLIDYDYLTRRANKIDVTSMIKVFQVVSLTLTGFGFLMSLVNFWITRNRLIRFLHRIEREHQLANDNLADDFYERCIKTTRRKNVQRAVGKRVRVRLAARNLVRQHLGRPHAAGALVDVDLLRLSRVDAQHVRHEYKRSILRRELFAEQPELLEPCVVRHEVVLHHGARHQHRLNRRQDLRLDAQQVWFRQPWVVRCVQLLDRVCKRLVLVLVILAAVVFVDTQHVDVVLAVAHDPDVWTQRNGNRQRQLDVASSSLHILGQSVVEDAEQLEDPLLATTVSGGWELHRKRMQAAVVATDGDPLVARGRTPDKLQCRQEPLDLDKVVVGLLVEQVLARNLDLLELLVVELAQVRTNPFQVHLAEISIQLLLQEVLPFAQLADIRLKVWLALDDVLVELLADVFRLRIRLGDPDQHMTSESGLAVRQRREQLRNERDPVPDRHVSLVRLERLCERAVGVVQTDEPQDTAQQSASLAVLVQAGGLQVAADGVLGVRDVVVLLEPGIVEESPLGPGLRQFRKEHSLQRDELGLLLCSKVYQVGVADNVQSRAQLGWVLVMALGLFPELQEGLLDLNVWKSVDLGQLVDTDLWHIVFSSNVSKSVDHPRNLVVASESVRVVVGVVLLQSRNQRHVHLVDHVERMLSPGNQIVPDIDIVPDVWQPFSPCLQDSLEFLALDVQVLGGGSCQTSVNLAGFHKLNVLLENV</sequence>
<dbReference type="SUPFAM" id="SSF56784">
    <property type="entry name" value="HAD-like"/>
    <property type="match status" value="1"/>
</dbReference>
<keyword evidence="3" id="KW-1185">Reference proteome</keyword>
<dbReference type="InterPro" id="IPR010021">
    <property type="entry name" value="PGPP1/Gep4"/>
</dbReference>
<keyword evidence="1" id="KW-0472">Membrane</keyword>
<dbReference type="RefSeq" id="XP_046059024.1">
    <property type="nucleotide sequence ID" value="XM_046207353.1"/>
</dbReference>
<evidence type="ECO:0000313" key="2">
    <source>
        <dbReference type="EMBL" id="KAH3661920.1"/>
    </source>
</evidence>